<dbReference type="EMBL" id="FQZO01000006">
    <property type="protein sequence ID" value="SHJ60733.1"/>
    <property type="molecule type" value="Genomic_DNA"/>
</dbReference>
<proteinExistence type="predicted"/>
<reference evidence="2 3" key="1">
    <citation type="submission" date="2016-11" db="EMBL/GenBank/DDBJ databases">
        <authorList>
            <person name="Jaros S."/>
            <person name="Januszkiewicz K."/>
            <person name="Wedrychowicz H."/>
        </authorList>
    </citation>
    <scope>NUCLEOTIDE SEQUENCE [LARGE SCALE GENOMIC DNA]</scope>
    <source>
        <strain evidence="2 3">DSM 21864</strain>
    </source>
</reference>
<dbReference type="Proteomes" id="UP000184080">
    <property type="component" value="Unassembled WGS sequence"/>
</dbReference>
<accession>A0A1M6KNZ2</accession>
<evidence type="ECO:0000259" key="1">
    <source>
        <dbReference type="Pfam" id="PF21778"/>
    </source>
</evidence>
<sequence>MKYAVVDYRISLEEIYNLENLGYKILKCPKSSEVYEAINGHPDIQMHVVDEKNIILQRNADNFFMESLASCGYNLIKSSHSLKDKYPRDIILNSYSTESFFIHNTLYTDPQLLCRVQDKIIINVKQGYTKCSILPVDNKAVITNDPSIERSLKKYDFDVLLLPYGDISLPGFNYGFIGGCGGKTSLGEMCFFGHLKYYKYKNEIINFLNRYNIKPIYLYNGPLIDRGSLFVI</sequence>
<dbReference type="Pfam" id="PF21778">
    <property type="entry name" value="DUF6873"/>
    <property type="match status" value="1"/>
</dbReference>
<gene>
    <name evidence="2" type="ORF">SAMN05444401_3439</name>
</gene>
<name>A0A1M6KNZ2_9CLOT</name>
<protein>
    <recommendedName>
        <fullName evidence="1">DUF6873 domain-containing protein</fullName>
    </recommendedName>
</protein>
<organism evidence="2 3">
    <name type="scientific">Clostridium amylolyticum</name>
    <dbReference type="NCBI Taxonomy" id="1121298"/>
    <lineage>
        <taxon>Bacteria</taxon>
        <taxon>Bacillati</taxon>
        <taxon>Bacillota</taxon>
        <taxon>Clostridia</taxon>
        <taxon>Eubacteriales</taxon>
        <taxon>Clostridiaceae</taxon>
        <taxon>Clostridium</taxon>
    </lineage>
</organism>
<dbReference type="AlphaFoldDB" id="A0A1M6KNZ2"/>
<evidence type="ECO:0000313" key="2">
    <source>
        <dbReference type="EMBL" id="SHJ60733.1"/>
    </source>
</evidence>
<dbReference type="RefSeq" id="WP_073009540.1">
    <property type="nucleotide sequence ID" value="NZ_FQZO01000006.1"/>
</dbReference>
<keyword evidence="3" id="KW-1185">Reference proteome</keyword>
<dbReference type="STRING" id="1121298.SAMN05444401_3439"/>
<dbReference type="InterPro" id="IPR049238">
    <property type="entry name" value="DUF6873"/>
</dbReference>
<feature type="domain" description="DUF6873" evidence="1">
    <location>
        <begin position="5"/>
        <end position="230"/>
    </location>
</feature>
<evidence type="ECO:0000313" key="3">
    <source>
        <dbReference type="Proteomes" id="UP000184080"/>
    </source>
</evidence>
<dbReference type="OrthoDB" id="1753686at2"/>